<evidence type="ECO:0000256" key="1">
    <source>
        <dbReference type="ARBA" id="ARBA00004479"/>
    </source>
</evidence>
<evidence type="ECO:0000313" key="12">
    <source>
        <dbReference type="EMBL" id="KAH3735588.1"/>
    </source>
</evidence>
<evidence type="ECO:0000256" key="9">
    <source>
        <dbReference type="SAM" id="SignalP"/>
    </source>
</evidence>
<evidence type="ECO:0000256" key="5">
    <source>
        <dbReference type="ARBA" id="ARBA00023180"/>
    </source>
</evidence>
<comment type="caution">
    <text evidence="12">The sequence shown here is derived from an EMBL/GenBank/DDBJ whole genome shotgun (WGS) entry which is preliminary data.</text>
</comment>
<evidence type="ECO:0000256" key="3">
    <source>
        <dbReference type="ARBA" id="ARBA00023136"/>
    </source>
</evidence>
<dbReference type="SUPFAM" id="SSF48726">
    <property type="entry name" value="Immunoglobulin"/>
    <property type="match status" value="5"/>
</dbReference>
<dbReference type="InterPro" id="IPR013098">
    <property type="entry name" value="Ig_I-set"/>
</dbReference>
<dbReference type="InterPro" id="IPR051275">
    <property type="entry name" value="Cell_adhesion_signaling"/>
</dbReference>
<accession>A0A9D4D1F8</accession>
<dbReference type="EMBL" id="JAIWYP010000011">
    <property type="protein sequence ID" value="KAH3735588.1"/>
    <property type="molecule type" value="Genomic_DNA"/>
</dbReference>
<keyword evidence="6" id="KW-0393">Immunoglobulin domain</keyword>
<keyword evidence="4" id="KW-1015">Disulfide bond</keyword>
<feature type="transmembrane region" description="Helical" evidence="8">
    <location>
        <begin position="1043"/>
        <end position="1066"/>
    </location>
</feature>
<dbReference type="InterPro" id="IPR003599">
    <property type="entry name" value="Ig_sub"/>
</dbReference>
<feature type="domain" description="Ig-like" evidence="10">
    <location>
        <begin position="644"/>
        <end position="727"/>
    </location>
</feature>
<evidence type="ECO:0000259" key="11">
    <source>
        <dbReference type="PROSITE" id="PS50853"/>
    </source>
</evidence>
<feature type="compositionally biased region" description="Polar residues" evidence="7">
    <location>
        <begin position="404"/>
        <end position="425"/>
    </location>
</feature>
<dbReference type="InterPro" id="IPR013162">
    <property type="entry name" value="CD80_C2-set"/>
</dbReference>
<dbReference type="PROSITE" id="PS50835">
    <property type="entry name" value="IG_LIKE"/>
    <property type="match status" value="5"/>
</dbReference>
<keyword evidence="5" id="KW-0325">Glycoprotein</keyword>
<reference evidence="12" key="2">
    <citation type="submission" date="2020-11" db="EMBL/GenBank/DDBJ databases">
        <authorList>
            <person name="McCartney M.A."/>
            <person name="Auch B."/>
            <person name="Kono T."/>
            <person name="Mallez S."/>
            <person name="Becker A."/>
            <person name="Gohl D.M."/>
            <person name="Silverstein K.A.T."/>
            <person name="Koren S."/>
            <person name="Bechman K.B."/>
            <person name="Herman A."/>
            <person name="Abrahante J.E."/>
            <person name="Garbe J."/>
        </authorList>
    </citation>
    <scope>NUCLEOTIDE SEQUENCE</scope>
    <source>
        <strain evidence="12">Duluth1</strain>
        <tissue evidence="12">Whole animal</tissue>
    </source>
</reference>
<feature type="domain" description="Ig-like" evidence="10">
    <location>
        <begin position="349"/>
        <end position="435"/>
    </location>
</feature>
<dbReference type="Pfam" id="PF07679">
    <property type="entry name" value="I-set"/>
    <property type="match status" value="1"/>
</dbReference>
<keyword evidence="8" id="KW-0812">Transmembrane</keyword>
<gene>
    <name evidence="12" type="ORF">DPMN_042124</name>
</gene>
<dbReference type="AlphaFoldDB" id="A0A9D4D1F8"/>
<dbReference type="Proteomes" id="UP000828390">
    <property type="component" value="Unassembled WGS sequence"/>
</dbReference>
<dbReference type="InterPro" id="IPR003598">
    <property type="entry name" value="Ig_sub2"/>
</dbReference>
<keyword evidence="3 8" id="KW-0472">Membrane</keyword>
<evidence type="ECO:0000259" key="10">
    <source>
        <dbReference type="PROSITE" id="PS50835"/>
    </source>
</evidence>
<keyword evidence="9" id="KW-0732">Signal</keyword>
<dbReference type="PANTHER" id="PTHR11640">
    <property type="entry name" value="NEPHRIN"/>
    <property type="match status" value="1"/>
</dbReference>
<feature type="domain" description="Ig-like" evidence="10">
    <location>
        <begin position="247"/>
        <end position="327"/>
    </location>
</feature>
<comment type="subcellular location">
    <subcellularLocation>
        <location evidence="1">Membrane</location>
        <topology evidence="1">Single-pass type I membrane protein</topology>
    </subcellularLocation>
</comment>
<name>A0A9D4D1F8_DREPO</name>
<feature type="non-terminal residue" evidence="12">
    <location>
        <position position="1"/>
    </location>
</feature>
<evidence type="ECO:0000256" key="2">
    <source>
        <dbReference type="ARBA" id="ARBA00022737"/>
    </source>
</evidence>
<dbReference type="InterPro" id="IPR036116">
    <property type="entry name" value="FN3_sf"/>
</dbReference>
<sequence>MSVNLKTMTFQVAMLFLLGIRVVYGQITLTSNSTMQAEYSSLELKCTLQSNVDDYAIWKRKRPGDTYEINIVITIISGTDQCNSEIPAPPSYMLCSCRSREYTCIIKDLTRDQNGDQWRCTSGIGPQAVSSTDVTLQLLIGITGVTLSPASTVKIIAGSTGTLVCKTSGGLPSATVSWFRRTSTGDVNITSMSESISSKETGLSVVTSTLTLRPPKDNNSMLVICSASNGGTTHYSGTGTIDILYEPTTPVCTYRNAVVNGDIMITRGSTLSITCLSTSNPSSPNYRWTVPDSTTQTGPSLSITDIQPSRSGQYRLLVWNTMTPTVGTSRNGTGNATFTIVVQYSPMAPTFKVSSTVVTGLVKIIEGQDQTFRCESQSNPPASYTWTYPRGTVTGQNLTLSNPLGPSDNGTFSCKAENTLTPTGESSQQPQSSSSILTVEILYPPRVPQFKYSSTSGMTIPGNTIKIVRSASLPVACIADSNPTPYYQWEIQTGNSQLLSLNQVLYSTNRTCTARSMMIDYVGNRKNGTNRALLNIIVLYPPETPHVTFYYKDQTQQTNISSLNVLEGDSFNFKCMANSNPESRYSWNDTPETSHGIYNVTNISKTPAKLVATCSAHNAMETSYNGTFSGSNTKDISISVLYGPRALALTPLDALQGTRLEQKCLFNPGNPEQTYFRWTRSTNTNTWKVQTDQTLVINNVTRSDDGNYTCQVYNMLNPTVGTSENRTDEKWFLLNVLYGAENMTFSTDVVPGTDRLSVSENTKVAMTCKLDSNPGSFMNISKGGEVLRTVTNTKMLSHQLNGKCEDAGVYTCVGHNHHPGSPSQLIDIKVLCSPRHAPGEVVRNVSSRQHETPTIKLYIQAYPTPTHRWARCWNGMCSEIQSSSKYIMSSEGLEANLTVVNVEQADFGQYQLTAMNGVGKQLTESVWLILAARPEMPRYFFSTQPLHSQSSVMFYWLTGYNGGDMQTFYIEYKRTDSQRWDHVSVVEDKSVPMMNFTVDNLSPATRYQARIYAINKIGSSDISDPITFTMLDTSATQKSVTQIGFIVGGVVPGLLLVGVIAILIYLRLTYNIRFTKKSQKSHTTVYDDLSSRNEITNRVYDGLSSTSPNQTDVMDNMENAASAHYEAL</sequence>
<dbReference type="Pfam" id="PF13895">
    <property type="entry name" value="Ig_2"/>
    <property type="match status" value="1"/>
</dbReference>
<dbReference type="CDD" id="cd00063">
    <property type="entry name" value="FN3"/>
    <property type="match status" value="1"/>
</dbReference>
<keyword evidence="8" id="KW-1133">Transmembrane helix</keyword>
<dbReference type="Gene3D" id="2.60.40.10">
    <property type="entry name" value="Immunoglobulins"/>
    <property type="match status" value="8"/>
</dbReference>
<feature type="domain" description="Fibronectin type-III" evidence="11">
    <location>
        <begin position="933"/>
        <end position="1033"/>
    </location>
</feature>
<dbReference type="GO" id="GO:0098609">
    <property type="term" value="P:cell-cell adhesion"/>
    <property type="evidence" value="ECO:0007669"/>
    <property type="project" value="TreeGrafter"/>
</dbReference>
<dbReference type="PROSITE" id="PS50853">
    <property type="entry name" value="FN3"/>
    <property type="match status" value="1"/>
</dbReference>
<proteinExistence type="predicted"/>
<protein>
    <submittedName>
        <fullName evidence="12">Uncharacterized protein</fullName>
    </submittedName>
</protein>
<feature type="signal peptide" evidence="9">
    <location>
        <begin position="1"/>
        <end position="25"/>
    </location>
</feature>
<feature type="domain" description="Ig-like" evidence="10">
    <location>
        <begin position="545"/>
        <end position="637"/>
    </location>
</feature>
<dbReference type="InterPro" id="IPR003961">
    <property type="entry name" value="FN3_dom"/>
</dbReference>
<reference evidence="12" key="1">
    <citation type="journal article" date="2019" name="bioRxiv">
        <title>The Genome of the Zebra Mussel, Dreissena polymorpha: A Resource for Invasive Species Research.</title>
        <authorList>
            <person name="McCartney M.A."/>
            <person name="Auch B."/>
            <person name="Kono T."/>
            <person name="Mallez S."/>
            <person name="Zhang Y."/>
            <person name="Obille A."/>
            <person name="Becker A."/>
            <person name="Abrahante J.E."/>
            <person name="Garbe J."/>
            <person name="Badalamenti J.P."/>
            <person name="Herman A."/>
            <person name="Mangelson H."/>
            <person name="Liachko I."/>
            <person name="Sullivan S."/>
            <person name="Sone E.D."/>
            <person name="Koren S."/>
            <person name="Silverstein K.A.T."/>
            <person name="Beckman K.B."/>
            <person name="Gohl D.M."/>
        </authorList>
    </citation>
    <scope>NUCLEOTIDE SEQUENCE</scope>
    <source>
        <strain evidence="12">Duluth1</strain>
        <tissue evidence="12">Whole animal</tissue>
    </source>
</reference>
<feature type="region of interest" description="Disordered" evidence="7">
    <location>
        <begin position="404"/>
        <end position="433"/>
    </location>
</feature>
<dbReference type="Pfam" id="PF00041">
    <property type="entry name" value="fn3"/>
    <property type="match status" value="1"/>
</dbReference>
<dbReference type="SMART" id="SM00408">
    <property type="entry name" value="IGc2"/>
    <property type="match status" value="5"/>
</dbReference>
<keyword evidence="13" id="KW-1185">Reference proteome</keyword>
<organism evidence="12 13">
    <name type="scientific">Dreissena polymorpha</name>
    <name type="common">Zebra mussel</name>
    <name type="synonym">Mytilus polymorpha</name>
    <dbReference type="NCBI Taxonomy" id="45954"/>
    <lineage>
        <taxon>Eukaryota</taxon>
        <taxon>Metazoa</taxon>
        <taxon>Spiralia</taxon>
        <taxon>Lophotrochozoa</taxon>
        <taxon>Mollusca</taxon>
        <taxon>Bivalvia</taxon>
        <taxon>Autobranchia</taxon>
        <taxon>Heteroconchia</taxon>
        <taxon>Euheterodonta</taxon>
        <taxon>Imparidentia</taxon>
        <taxon>Neoheterodontei</taxon>
        <taxon>Myida</taxon>
        <taxon>Dreissenoidea</taxon>
        <taxon>Dreissenidae</taxon>
        <taxon>Dreissena</taxon>
    </lineage>
</organism>
<dbReference type="SMART" id="SM00060">
    <property type="entry name" value="FN3"/>
    <property type="match status" value="1"/>
</dbReference>
<evidence type="ECO:0000256" key="4">
    <source>
        <dbReference type="ARBA" id="ARBA00023157"/>
    </source>
</evidence>
<dbReference type="GO" id="GO:0005886">
    <property type="term" value="C:plasma membrane"/>
    <property type="evidence" value="ECO:0007669"/>
    <property type="project" value="TreeGrafter"/>
</dbReference>
<dbReference type="GO" id="GO:0005911">
    <property type="term" value="C:cell-cell junction"/>
    <property type="evidence" value="ECO:0007669"/>
    <property type="project" value="TreeGrafter"/>
</dbReference>
<dbReference type="Pfam" id="PF13927">
    <property type="entry name" value="Ig_3"/>
    <property type="match status" value="2"/>
</dbReference>
<dbReference type="InterPro" id="IPR013783">
    <property type="entry name" value="Ig-like_fold"/>
</dbReference>
<evidence type="ECO:0000313" key="13">
    <source>
        <dbReference type="Proteomes" id="UP000828390"/>
    </source>
</evidence>
<dbReference type="Pfam" id="PF08205">
    <property type="entry name" value="C2-set_2"/>
    <property type="match status" value="1"/>
</dbReference>
<dbReference type="GO" id="GO:0050839">
    <property type="term" value="F:cell adhesion molecule binding"/>
    <property type="evidence" value="ECO:0007669"/>
    <property type="project" value="TreeGrafter"/>
</dbReference>
<dbReference type="InterPro" id="IPR036179">
    <property type="entry name" value="Ig-like_dom_sf"/>
</dbReference>
<feature type="chain" id="PRO_5038537628" evidence="9">
    <location>
        <begin position="26"/>
        <end position="1128"/>
    </location>
</feature>
<keyword evidence="2" id="KW-0677">Repeat</keyword>
<dbReference type="SMART" id="SM00409">
    <property type="entry name" value="IG"/>
    <property type="match status" value="5"/>
</dbReference>
<dbReference type="InterPro" id="IPR007110">
    <property type="entry name" value="Ig-like_dom"/>
</dbReference>
<dbReference type="CDD" id="cd00096">
    <property type="entry name" value="Ig"/>
    <property type="match status" value="1"/>
</dbReference>
<feature type="domain" description="Ig-like" evidence="10">
    <location>
        <begin position="126"/>
        <end position="242"/>
    </location>
</feature>
<evidence type="ECO:0000256" key="6">
    <source>
        <dbReference type="ARBA" id="ARBA00023319"/>
    </source>
</evidence>
<dbReference type="SUPFAM" id="SSF49265">
    <property type="entry name" value="Fibronectin type III"/>
    <property type="match status" value="1"/>
</dbReference>
<evidence type="ECO:0000256" key="8">
    <source>
        <dbReference type="SAM" id="Phobius"/>
    </source>
</evidence>
<evidence type="ECO:0000256" key="7">
    <source>
        <dbReference type="SAM" id="MobiDB-lite"/>
    </source>
</evidence>